<keyword evidence="12" id="KW-0040">ANK repeat</keyword>
<dbReference type="Pfam" id="PF18346">
    <property type="entry name" value="SH3_15"/>
    <property type="match status" value="1"/>
</dbReference>
<name>A0AAN9G2T1_9CAEN</name>
<keyword evidence="9 13" id="KW-0863">Zinc-finger</keyword>
<dbReference type="InterPro" id="IPR002110">
    <property type="entry name" value="Ankyrin_rpt"/>
</dbReference>
<keyword evidence="8" id="KW-0677">Repeat</keyword>
<evidence type="ECO:0000256" key="4">
    <source>
        <dbReference type="ARBA" id="ARBA00012483"/>
    </source>
</evidence>
<proteinExistence type="predicted"/>
<feature type="domain" description="MIB/HERC2" evidence="16">
    <location>
        <begin position="1"/>
        <end position="66"/>
    </location>
</feature>
<dbReference type="GO" id="GO:0061630">
    <property type="term" value="F:ubiquitin protein ligase activity"/>
    <property type="evidence" value="ECO:0007669"/>
    <property type="project" value="UniProtKB-EC"/>
</dbReference>
<evidence type="ECO:0000256" key="6">
    <source>
        <dbReference type="ARBA" id="ARBA00022679"/>
    </source>
</evidence>
<evidence type="ECO:0000259" key="16">
    <source>
        <dbReference type="PROSITE" id="PS51416"/>
    </source>
</evidence>
<dbReference type="InterPro" id="IPR037252">
    <property type="entry name" value="Mib_Herc2_sf"/>
</dbReference>
<keyword evidence="6" id="KW-0808">Transferase</keyword>
<feature type="domain" description="MIB/HERC2" evidence="16">
    <location>
        <begin position="135"/>
        <end position="213"/>
    </location>
</feature>
<dbReference type="SUPFAM" id="SSF159034">
    <property type="entry name" value="Mib/herc2 domain-like"/>
    <property type="match status" value="2"/>
</dbReference>
<evidence type="ECO:0000256" key="1">
    <source>
        <dbReference type="ARBA" id="ARBA00000900"/>
    </source>
</evidence>
<dbReference type="PROSITE" id="PS50297">
    <property type="entry name" value="ANK_REP_REGION"/>
    <property type="match status" value="1"/>
</dbReference>
<reference evidence="17 18" key="1">
    <citation type="submission" date="2024-02" db="EMBL/GenBank/DDBJ databases">
        <title>Chromosome-scale genome assembly of the rough periwinkle Littorina saxatilis.</title>
        <authorList>
            <person name="De Jode A."/>
            <person name="Faria R."/>
            <person name="Formenti G."/>
            <person name="Sims Y."/>
            <person name="Smith T.P."/>
            <person name="Tracey A."/>
            <person name="Wood J.M.D."/>
            <person name="Zagrodzka Z.B."/>
            <person name="Johannesson K."/>
            <person name="Butlin R.K."/>
            <person name="Leder E.H."/>
        </authorList>
    </citation>
    <scope>NUCLEOTIDE SEQUENCE [LARGE SCALE GENOMIC DNA]</scope>
    <source>
        <strain evidence="17">Snail1</strain>
        <tissue evidence="17">Muscle</tissue>
    </source>
</reference>
<dbReference type="SMART" id="SM00248">
    <property type="entry name" value="ANK"/>
    <property type="match status" value="1"/>
</dbReference>
<evidence type="ECO:0000256" key="7">
    <source>
        <dbReference type="ARBA" id="ARBA00022723"/>
    </source>
</evidence>
<keyword evidence="11" id="KW-0862">Zinc</keyword>
<evidence type="ECO:0000256" key="3">
    <source>
        <dbReference type="ARBA" id="ARBA00004906"/>
    </source>
</evidence>
<dbReference type="PROSITE" id="PS51416">
    <property type="entry name" value="MIB_HERC2"/>
    <property type="match status" value="2"/>
</dbReference>
<accession>A0AAN9G2T1</accession>
<dbReference type="GO" id="GO:0008270">
    <property type="term" value="F:zinc ion binding"/>
    <property type="evidence" value="ECO:0007669"/>
    <property type="project" value="UniProtKB-KW"/>
</dbReference>
<organism evidence="17 18">
    <name type="scientific">Littorina saxatilis</name>
    <dbReference type="NCBI Taxonomy" id="31220"/>
    <lineage>
        <taxon>Eukaryota</taxon>
        <taxon>Metazoa</taxon>
        <taxon>Spiralia</taxon>
        <taxon>Lophotrochozoa</taxon>
        <taxon>Mollusca</taxon>
        <taxon>Gastropoda</taxon>
        <taxon>Caenogastropoda</taxon>
        <taxon>Littorinimorpha</taxon>
        <taxon>Littorinoidea</taxon>
        <taxon>Littorinidae</taxon>
        <taxon>Littorina</taxon>
    </lineage>
</organism>
<sequence length="689" mass="74519">MSVSGLRVLRGPDWRGGDTDGGEGHVGTVTELLGDHTMRVLWDMGQERTCSAGHDGKCELRVLDTAQIGVRHPNTRCSECGESDIWGMLWRCRDCTACDLCPLCYSDDKHDLRHQFLRIDAHGTAGHPVPKRKTSVKHRSLGLFPGSKVTRGRDWQWGDQDGSQGSEGEVKGYENVLPDSSRNLLHVEWPSGDVNSYRVGFHGNVDLRCVEEEEGPWYYRDHLPGLDSDQITKLATAINNTLVKEELPESPGGKSGDYHTPSRMDNAPLSAHGHNPPESKAPSVRASDTSAGDLQGSTMLTECSASPRGSESKAPTVSDSDTSADNLQGSKMLTECSASSRGSESKAPTVSDSDTSADNLQGSKMLTECSASSRGSDGDPAVSAEEIEEVSMSEGNKARQDITSADGDALTPGARVAVRVGVEKLLQLQQQCGADTEDLKRVLGKAGHVTGSTDKGRVTVKFLTDDVIMNAKALVTVRECHPGDRVRLRDNVDDVKVLNCRVGWKDGMDKTAGKVGQVLTVDSEGDLLVSFGRHHFLFAPACCTHVTSDTPVDSLKLDGARMKKPGPNRSGDRIDINDNAGESKALFKDLRDTVMSDSSGRPSRVLTFTSDLHPGRLFNAAQRGDHHTVSEMCTANRGLMEYELQGTTLLILACNRGHRQVARVLLELGADVNHGVSPSRYPLMSTLLR</sequence>
<comment type="catalytic activity">
    <reaction evidence="1">
        <text>S-ubiquitinyl-[E2 ubiquitin-conjugating enzyme]-L-cysteine + [acceptor protein]-L-lysine = [E2 ubiquitin-conjugating enzyme]-L-cysteine + N(6)-ubiquitinyl-[acceptor protein]-L-lysine.</text>
        <dbReference type="EC" id="2.3.2.27"/>
    </reaction>
</comment>
<dbReference type="PANTHER" id="PTHR24202:SF4">
    <property type="entry name" value="E3 UBIQUITIN-PROTEIN LIGASE MIB2-RELATED"/>
    <property type="match status" value="1"/>
</dbReference>
<evidence type="ECO:0000256" key="13">
    <source>
        <dbReference type="PROSITE-ProRule" id="PRU00228"/>
    </source>
</evidence>
<comment type="subcellular location">
    <subcellularLocation>
        <location evidence="2">Cytoplasm</location>
    </subcellularLocation>
</comment>
<dbReference type="AlphaFoldDB" id="A0AAN9G2T1"/>
<dbReference type="SUPFAM" id="SSF57850">
    <property type="entry name" value="RING/U-box"/>
    <property type="match status" value="1"/>
</dbReference>
<dbReference type="InterPro" id="IPR043145">
    <property type="entry name" value="Znf_ZZ_sf"/>
</dbReference>
<evidence type="ECO:0000313" key="18">
    <source>
        <dbReference type="Proteomes" id="UP001374579"/>
    </source>
</evidence>
<feature type="compositionally biased region" description="Polar residues" evidence="14">
    <location>
        <begin position="286"/>
        <end position="375"/>
    </location>
</feature>
<dbReference type="Gene3D" id="1.25.40.20">
    <property type="entry name" value="Ankyrin repeat-containing domain"/>
    <property type="match status" value="1"/>
</dbReference>
<evidence type="ECO:0000256" key="2">
    <source>
        <dbReference type="ARBA" id="ARBA00004496"/>
    </source>
</evidence>
<feature type="domain" description="ZZ-type" evidence="15">
    <location>
        <begin position="72"/>
        <end position="124"/>
    </location>
</feature>
<evidence type="ECO:0000313" key="17">
    <source>
        <dbReference type="EMBL" id="KAK7093226.1"/>
    </source>
</evidence>
<dbReference type="InterPro" id="IPR040847">
    <property type="entry name" value="SH3_15"/>
</dbReference>
<comment type="pathway">
    <text evidence="3">Protein modification; protein ubiquitination.</text>
</comment>
<evidence type="ECO:0000259" key="15">
    <source>
        <dbReference type="PROSITE" id="PS50135"/>
    </source>
</evidence>
<keyword evidence="7" id="KW-0479">Metal-binding</keyword>
<evidence type="ECO:0000256" key="14">
    <source>
        <dbReference type="SAM" id="MobiDB-lite"/>
    </source>
</evidence>
<feature type="region of interest" description="Disordered" evidence="14">
    <location>
        <begin position="152"/>
        <end position="174"/>
    </location>
</feature>
<dbReference type="Pfam" id="PF00023">
    <property type="entry name" value="Ank"/>
    <property type="match status" value="1"/>
</dbReference>
<dbReference type="Proteomes" id="UP001374579">
    <property type="component" value="Unassembled WGS sequence"/>
</dbReference>
<evidence type="ECO:0000256" key="12">
    <source>
        <dbReference type="PROSITE-ProRule" id="PRU00023"/>
    </source>
</evidence>
<dbReference type="GO" id="GO:0016567">
    <property type="term" value="P:protein ubiquitination"/>
    <property type="evidence" value="ECO:0007669"/>
    <property type="project" value="InterPro"/>
</dbReference>
<protein>
    <recommendedName>
        <fullName evidence="4">RING-type E3 ubiquitin transferase</fullName>
        <ecNumber evidence="4">2.3.2.27</ecNumber>
    </recommendedName>
</protein>
<dbReference type="EC" id="2.3.2.27" evidence="4"/>
<dbReference type="InterPro" id="IPR000433">
    <property type="entry name" value="Znf_ZZ"/>
</dbReference>
<keyword evidence="18" id="KW-1185">Reference proteome</keyword>
<comment type="caution">
    <text evidence="17">The sequence shown here is derived from an EMBL/GenBank/DDBJ whole genome shotgun (WGS) entry which is preliminary data.</text>
</comment>
<dbReference type="PROSITE" id="PS50088">
    <property type="entry name" value="ANK_REPEAT"/>
    <property type="match status" value="1"/>
</dbReference>
<evidence type="ECO:0000256" key="10">
    <source>
        <dbReference type="ARBA" id="ARBA00022786"/>
    </source>
</evidence>
<dbReference type="PANTHER" id="PTHR24202">
    <property type="entry name" value="E3 UBIQUITIN-PROTEIN LIGASE MIB2"/>
    <property type="match status" value="1"/>
</dbReference>
<feature type="region of interest" description="Disordered" evidence="14">
    <location>
        <begin position="243"/>
        <end position="408"/>
    </location>
</feature>
<dbReference type="InterPro" id="IPR036770">
    <property type="entry name" value="Ankyrin_rpt-contain_sf"/>
</dbReference>
<dbReference type="SUPFAM" id="SSF48403">
    <property type="entry name" value="Ankyrin repeat"/>
    <property type="match status" value="1"/>
</dbReference>
<gene>
    <name evidence="17" type="ORF">V1264_007016</name>
</gene>
<dbReference type="Pfam" id="PF06701">
    <property type="entry name" value="MIB_HERC2"/>
    <property type="match status" value="2"/>
</dbReference>
<dbReference type="InterPro" id="IPR010606">
    <property type="entry name" value="Mib_Herc2"/>
</dbReference>
<dbReference type="Gene3D" id="3.30.60.90">
    <property type="match status" value="1"/>
</dbReference>
<dbReference type="Gene3D" id="2.30.30.40">
    <property type="entry name" value="SH3 Domains"/>
    <property type="match status" value="2"/>
</dbReference>
<evidence type="ECO:0000256" key="8">
    <source>
        <dbReference type="ARBA" id="ARBA00022737"/>
    </source>
</evidence>
<feature type="repeat" description="ANK" evidence="12">
    <location>
        <begin position="645"/>
        <end position="673"/>
    </location>
</feature>
<evidence type="ECO:0000256" key="11">
    <source>
        <dbReference type="ARBA" id="ARBA00022833"/>
    </source>
</evidence>
<evidence type="ECO:0000256" key="9">
    <source>
        <dbReference type="ARBA" id="ARBA00022771"/>
    </source>
</evidence>
<dbReference type="GO" id="GO:0005737">
    <property type="term" value="C:cytoplasm"/>
    <property type="evidence" value="ECO:0007669"/>
    <property type="project" value="UniProtKB-SubCell"/>
</dbReference>
<evidence type="ECO:0000256" key="5">
    <source>
        <dbReference type="ARBA" id="ARBA00022490"/>
    </source>
</evidence>
<keyword evidence="5" id="KW-0963">Cytoplasm</keyword>
<dbReference type="EMBL" id="JBAMIC010000019">
    <property type="protein sequence ID" value="KAK7093226.1"/>
    <property type="molecule type" value="Genomic_DNA"/>
</dbReference>
<keyword evidence="10" id="KW-0833">Ubl conjugation pathway</keyword>
<dbReference type="PROSITE" id="PS50135">
    <property type="entry name" value="ZF_ZZ_2"/>
    <property type="match status" value="1"/>
</dbReference>